<gene>
    <name evidence="1" type="ORF">WCN91_07590</name>
</gene>
<keyword evidence="2" id="KW-1185">Reference proteome</keyword>
<dbReference type="RefSeq" id="WP_342677817.1">
    <property type="nucleotide sequence ID" value="NZ_JBCGCU010000006.1"/>
</dbReference>
<dbReference type="Proteomes" id="UP001447008">
    <property type="component" value="Unassembled WGS sequence"/>
</dbReference>
<sequence>MTNIDLTQLTQLHYINKKLVSGYHISEQDNLAWQELDQQQEQYTALFSALGHTLVHDARGFFHFATDEGTANMGKISRAIALFIYTLIEHYANQGQDPMRALFDKDVDLELCQELVLHNKVLYDQLEIFSGTDLRKDVLMRMVRLGMAKAKDKESVFRLLAPIHRYLDALLEVNEDALESAEEL</sequence>
<dbReference type="InterPro" id="IPR053841">
    <property type="entry name" value="MksE"/>
</dbReference>
<protein>
    <recommendedName>
        <fullName evidence="3">DUF4194 domain-containing protein</fullName>
    </recommendedName>
</protein>
<proteinExistence type="predicted"/>
<evidence type="ECO:0000313" key="2">
    <source>
        <dbReference type="Proteomes" id="UP001447008"/>
    </source>
</evidence>
<name>A0ABU9MWB9_9GAMM</name>
<evidence type="ECO:0000313" key="1">
    <source>
        <dbReference type="EMBL" id="MEM0515293.1"/>
    </source>
</evidence>
<comment type="caution">
    <text evidence="1">The sequence shown here is derived from an EMBL/GenBank/DDBJ whole genome shotgun (WGS) entry which is preliminary data.</text>
</comment>
<dbReference type="EMBL" id="JBCGCU010000006">
    <property type="protein sequence ID" value="MEM0515293.1"/>
    <property type="molecule type" value="Genomic_DNA"/>
</dbReference>
<dbReference type="Gene3D" id="1.10.10.2250">
    <property type="match status" value="1"/>
</dbReference>
<dbReference type="Pfam" id="PF21980">
    <property type="entry name" value="MksE"/>
    <property type="match status" value="1"/>
</dbReference>
<evidence type="ECO:0008006" key="3">
    <source>
        <dbReference type="Google" id="ProtNLM"/>
    </source>
</evidence>
<accession>A0ABU9MWB9</accession>
<organism evidence="1 2">
    <name type="scientific">Pseudoalteromonas qingdaonensis</name>
    <dbReference type="NCBI Taxonomy" id="3131913"/>
    <lineage>
        <taxon>Bacteria</taxon>
        <taxon>Pseudomonadati</taxon>
        <taxon>Pseudomonadota</taxon>
        <taxon>Gammaproteobacteria</taxon>
        <taxon>Alteromonadales</taxon>
        <taxon>Pseudoalteromonadaceae</taxon>
        <taxon>Pseudoalteromonas</taxon>
    </lineage>
</organism>
<dbReference type="InterPro" id="IPR042038">
    <property type="entry name" value="MukE_N"/>
</dbReference>
<reference evidence="1 2" key="1">
    <citation type="submission" date="2024-03" db="EMBL/GenBank/DDBJ databases">
        <title>Pseudoalteromonas qingdaonensis sp. nov., isolated from the intestines of marine benthic organisms.</title>
        <authorList>
            <person name="Lin X."/>
            <person name="Fang S."/>
            <person name="Hu X."/>
        </authorList>
    </citation>
    <scope>NUCLEOTIDE SEQUENCE [LARGE SCALE GENOMIC DNA]</scope>
    <source>
        <strain evidence="1 2">YIC-827</strain>
    </source>
</reference>